<evidence type="ECO:0000259" key="3">
    <source>
        <dbReference type="PROSITE" id="PS50883"/>
    </source>
</evidence>
<evidence type="ECO:0000313" key="4">
    <source>
        <dbReference type="EMBL" id="MFD2182084.1"/>
    </source>
</evidence>
<proteinExistence type="predicted"/>
<dbReference type="InterPro" id="IPR001633">
    <property type="entry name" value="EAL_dom"/>
</dbReference>
<feature type="region of interest" description="Disordered" evidence="1">
    <location>
        <begin position="609"/>
        <end position="629"/>
    </location>
</feature>
<dbReference type="SUPFAM" id="SSF141868">
    <property type="entry name" value="EAL domain-like"/>
    <property type="match status" value="1"/>
</dbReference>
<dbReference type="SMART" id="SM00052">
    <property type="entry name" value="EAL"/>
    <property type="match status" value="1"/>
</dbReference>
<keyword evidence="2" id="KW-0472">Membrane</keyword>
<dbReference type="Pfam" id="PF00563">
    <property type="entry name" value="EAL"/>
    <property type="match status" value="1"/>
</dbReference>
<evidence type="ECO:0000256" key="1">
    <source>
        <dbReference type="SAM" id="MobiDB-lite"/>
    </source>
</evidence>
<sequence length="694" mass="70186">MARVGAVFVGLCMAMIAGSLGTLMYLYVGTNAAETAIVTLVAFTGLAVYNAVALKARDRGGDATGSLADLSRGTTDLARQVLDLGRRVATMESRLDGVLDRVGEAAKPLSDELGELGALLSQLAETVATHDTLLRSGAPGSPYKAAPAGAESSGPGLAVAAAPASAPDAPATEAGVVAPAVVPGATETGSAAAAAPAATGSRFSRLPREAAIETVREALDANRLDLLLQPIVMLPQRKVRFYEAVARLRSRDGEVLMPAEVLPVAEAAGLVARLDNAMLFRCVQIVRRLIGKNRDIGLFCNVSAATLVDPQFFTQFNEFVDANRAIAPSFVFEFRQDAYRSFGPMENESLAALTDRGFRLSLDHVVDMRFEPRDLAERGFRFVKVPASLLLARHTATTDIHPADLSGLLGRYGIELIAEKIETEATVVDLLDYDLKYGQGFLFSPPRPVRPEVLQGGAERLGDLGMLDNRPTAVGASGPALGSMPLASAAAPVPGALAAPAAAPVLAPAPSAPAAAPAPVAAPAAPSSPAASLASILGLRPAVVVPSAAALATPLPGAVIPPVATPIAPAPAAPASLSAAAPVTTTMPPGALSMSGAVPIATLTPAAAPAAAPPPAAAAPPAASPDQAAELPVIPPVPTLVASGSPPSAAVAPAVLPPTIPGDRRAGSAARGHPGTVLAQIARGMMARKSTTGG</sequence>
<feature type="region of interest" description="Disordered" evidence="1">
    <location>
        <begin position="138"/>
        <end position="161"/>
    </location>
</feature>
<evidence type="ECO:0000256" key="2">
    <source>
        <dbReference type="SAM" id="Phobius"/>
    </source>
</evidence>
<feature type="compositionally biased region" description="Low complexity" evidence="1">
    <location>
        <begin position="145"/>
        <end position="161"/>
    </location>
</feature>
<gene>
    <name evidence="4" type="ORF">ACFSOX_07960</name>
</gene>
<comment type="caution">
    <text evidence="4">The sequence shown here is derived from an EMBL/GenBank/DDBJ whole genome shotgun (WGS) entry which is preliminary data.</text>
</comment>
<dbReference type="Proteomes" id="UP001597314">
    <property type="component" value="Unassembled WGS sequence"/>
</dbReference>
<dbReference type="PROSITE" id="PS50883">
    <property type="entry name" value="EAL"/>
    <property type="match status" value="1"/>
</dbReference>
<dbReference type="InterPro" id="IPR050706">
    <property type="entry name" value="Cyclic-di-GMP_PDE-like"/>
</dbReference>
<dbReference type="Gene3D" id="3.20.20.450">
    <property type="entry name" value="EAL domain"/>
    <property type="match status" value="1"/>
</dbReference>
<reference evidence="5" key="1">
    <citation type="journal article" date="2019" name="Int. J. Syst. Evol. Microbiol.">
        <title>The Global Catalogue of Microorganisms (GCM) 10K type strain sequencing project: providing services to taxonomists for standard genome sequencing and annotation.</title>
        <authorList>
            <consortium name="The Broad Institute Genomics Platform"/>
            <consortium name="The Broad Institute Genome Sequencing Center for Infectious Disease"/>
            <person name="Wu L."/>
            <person name="Ma J."/>
        </authorList>
    </citation>
    <scope>NUCLEOTIDE SEQUENCE [LARGE SCALE GENOMIC DNA]</scope>
    <source>
        <strain evidence="5">CGMCC 1.6774</strain>
    </source>
</reference>
<feature type="domain" description="EAL" evidence="3">
    <location>
        <begin position="208"/>
        <end position="460"/>
    </location>
</feature>
<dbReference type="RefSeq" id="WP_378477265.1">
    <property type="nucleotide sequence ID" value="NZ_JBHUIW010000006.1"/>
</dbReference>
<organism evidence="4 5">
    <name type="scientific">Rhodoplanes azumiensis</name>
    <dbReference type="NCBI Taxonomy" id="1897628"/>
    <lineage>
        <taxon>Bacteria</taxon>
        <taxon>Pseudomonadati</taxon>
        <taxon>Pseudomonadota</taxon>
        <taxon>Alphaproteobacteria</taxon>
        <taxon>Hyphomicrobiales</taxon>
        <taxon>Nitrobacteraceae</taxon>
        <taxon>Rhodoplanes</taxon>
    </lineage>
</organism>
<keyword evidence="5" id="KW-1185">Reference proteome</keyword>
<dbReference type="EMBL" id="JBHUIW010000006">
    <property type="protein sequence ID" value="MFD2182084.1"/>
    <property type="molecule type" value="Genomic_DNA"/>
</dbReference>
<feature type="transmembrane region" description="Helical" evidence="2">
    <location>
        <begin position="6"/>
        <end position="28"/>
    </location>
</feature>
<keyword evidence="2" id="KW-1133">Transmembrane helix</keyword>
<name>A0ABW5AGR4_9BRAD</name>
<dbReference type="InterPro" id="IPR035919">
    <property type="entry name" value="EAL_sf"/>
</dbReference>
<accession>A0ABW5AGR4</accession>
<protein>
    <submittedName>
        <fullName evidence="4">EAL domain-containing protein</fullName>
    </submittedName>
</protein>
<keyword evidence="2" id="KW-0812">Transmembrane</keyword>
<dbReference type="PANTHER" id="PTHR33121">
    <property type="entry name" value="CYCLIC DI-GMP PHOSPHODIESTERASE PDEF"/>
    <property type="match status" value="1"/>
</dbReference>
<dbReference type="PANTHER" id="PTHR33121:SF79">
    <property type="entry name" value="CYCLIC DI-GMP PHOSPHODIESTERASE PDED-RELATED"/>
    <property type="match status" value="1"/>
</dbReference>
<dbReference type="CDD" id="cd01948">
    <property type="entry name" value="EAL"/>
    <property type="match status" value="1"/>
</dbReference>
<evidence type="ECO:0000313" key="5">
    <source>
        <dbReference type="Proteomes" id="UP001597314"/>
    </source>
</evidence>